<evidence type="ECO:0000313" key="2">
    <source>
        <dbReference type="EMBL" id="VWB65073.1"/>
    </source>
</evidence>
<feature type="region of interest" description="Disordered" evidence="1">
    <location>
        <begin position="1"/>
        <end position="39"/>
    </location>
</feature>
<organism evidence="2 3">
    <name type="scientific">Burkholderia lata (strain ATCC 17760 / DSM 23089 / LMG 22485 / NCIMB 9086 / R18194 / 383)</name>
    <dbReference type="NCBI Taxonomy" id="482957"/>
    <lineage>
        <taxon>Bacteria</taxon>
        <taxon>Pseudomonadati</taxon>
        <taxon>Pseudomonadota</taxon>
        <taxon>Betaproteobacteria</taxon>
        <taxon>Burkholderiales</taxon>
        <taxon>Burkholderiaceae</taxon>
        <taxon>Burkholderia</taxon>
        <taxon>Burkholderia cepacia complex</taxon>
    </lineage>
</organism>
<reference evidence="2 3" key="1">
    <citation type="submission" date="2019-09" db="EMBL/GenBank/DDBJ databases">
        <authorList>
            <person name="Depoorter E."/>
        </authorList>
    </citation>
    <scope>NUCLEOTIDE SEQUENCE [LARGE SCALE GENOMIC DNA]</scope>
    <source>
        <strain evidence="2">LMG 23254</strain>
    </source>
</reference>
<accession>A0A6P2LDP8</accession>
<dbReference type="AlphaFoldDB" id="A0A6P2LDP8"/>
<evidence type="ECO:0000313" key="3">
    <source>
        <dbReference type="Proteomes" id="UP000494218"/>
    </source>
</evidence>
<dbReference type="Proteomes" id="UP000494218">
    <property type="component" value="Unassembled WGS sequence"/>
</dbReference>
<dbReference type="EMBL" id="CABVPW010000013">
    <property type="protein sequence ID" value="VWB65073.1"/>
    <property type="molecule type" value="Genomic_DNA"/>
</dbReference>
<feature type="compositionally biased region" description="Basic residues" evidence="1">
    <location>
        <begin position="22"/>
        <end position="31"/>
    </location>
</feature>
<proteinExistence type="predicted"/>
<protein>
    <submittedName>
        <fullName evidence="2">Uncharacterized protein</fullName>
    </submittedName>
</protein>
<sequence>MGNGWPFPMDDDSDSFPDKSAKTRRHCRRRSGKQDALKA</sequence>
<gene>
    <name evidence="2" type="ORF">BLA23254_03023</name>
</gene>
<evidence type="ECO:0000256" key="1">
    <source>
        <dbReference type="SAM" id="MobiDB-lite"/>
    </source>
</evidence>
<name>A0A6P2LDP8_BURL3</name>